<dbReference type="InterPro" id="IPR002645">
    <property type="entry name" value="STAS_dom"/>
</dbReference>
<dbReference type="KEGG" id="apre:CNX65_04875"/>
<reference evidence="2" key="1">
    <citation type="submission" date="2017-09" db="EMBL/GenBank/DDBJ databases">
        <title>Complete Genome Sequence of ansamitocin-producing Bacterium Actinosynnema pretiosum X47.</title>
        <authorList>
            <person name="Cao G."/>
            <person name="Zong G."/>
            <person name="Zhong C."/>
            <person name="Fu J."/>
        </authorList>
    </citation>
    <scope>NUCLEOTIDE SEQUENCE [LARGE SCALE GENOMIC DNA]</scope>
    <source>
        <strain evidence="2">X47</strain>
    </source>
</reference>
<sequence>MTSARRTEGLKTSTRQLDGGVVVFEAVGEVDISTADDLREPLVDLAGGIAAGGVLVTDLSGIAFFSSPGIEALLIADKRVRAAGGRLRVVTSPVVRRALVAVGLRQALDMRDALDDALRG</sequence>
<keyword evidence="3" id="KW-1185">Reference proteome</keyword>
<dbReference type="EMBL" id="CP023445">
    <property type="protein sequence ID" value="ATE52700.1"/>
    <property type="molecule type" value="Genomic_DNA"/>
</dbReference>
<dbReference type="Pfam" id="PF01740">
    <property type="entry name" value="STAS"/>
    <property type="match status" value="1"/>
</dbReference>
<dbReference type="Proteomes" id="UP000218505">
    <property type="component" value="Chromosome"/>
</dbReference>
<evidence type="ECO:0000313" key="2">
    <source>
        <dbReference type="EMBL" id="ATE52700.1"/>
    </source>
</evidence>
<dbReference type="Gene3D" id="3.30.750.24">
    <property type="entry name" value="STAS domain"/>
    <property type="match status" value="1"/>
</dbReference>
<gene>
    <name evidence="2" type="ORF">CNX65_04875</name>
</gene>
<organism evidence="2 3">
    <name type="scientific">Actinosynnema pretiosum</name>
    <dbReference type="NCBI Taxonomy" id="42197"/>
    <lineage>
        <taxon>Bacteria</taxon>
        <taxon>Bacillati</taxon>
        <taxon>Actinomycetota</taxon>
        <taxon>Actinomycetes</taxon>
        <taxon>Pseudonocardiales</taxon>
        <taxon>Pseudonocardiaceae</taxon>
        <taxon>Actinosynnema</taxon>
    </lineage>
</organism>
<evidence type="ECO:0000313" key="3">
    <source>
        <dbReference type="Proteomes" id="UP000218505"/>
    </source>
</evidence>
<dbReference type="InterPro" id="IPR036513">
    <property type="entry name" value="STAS_dom_sf"/>
</dbReference>
<dbReference type="PANTHER" id="PTHR33495">
    <property type="entry name" value="ANTI-SIGMA FACTOR ANTAGONIST TM_1081-RELATED-RELATED"/>
    <property type="match status" value="1"/>
</dbReference>
<feature type="domain" description="STAS" evidence="1">
    <location>
        <begin position="20"/>
        <end position="120"/>
    </location>
</feature>
<protein>
    <submittedName>
        <fullName evidence="2">Anti-anti-sigma factor</fullName>
    </submittedName>
</protein>
<dbReference type="PROSITE" id="PS50801">
    <property type="entry name" value="STAS"/>
    <property type="match status" value="1"/>
</dbReference>
<accession>A0A290Z114</accession>
<evidence type="ECO:0000259" key="1">
    <source>
        <dbReference type="PROSITE" id="PS50801"/>
    </source>
</evidence>
<dbReference type="AlphaFoldDB" id="A0A290Z114"/>
<dbReference type="CDD" id="cd07043">
    <property type="entry name" value="STAS_anti-anti-sigma_factors"/>
    <property type="match status" value="1"/>
</dbReference>
<proteinExistence type="predicted"/>
<dbReference type="GO" id="GO:0043856">
    <property type="term" value="F:anti-sigma factor antagonist activity"/>
    <property type="evidence" value="ECO:0007669"/>
    <property type="project" value="TreeGrafter"/>
</dbReference>
<dbReference type="PANTHER" id="PTHR33495:SF2">
    <property type="entry name" value="ANTI-SIGMA FACTOR ANTAGONIST TM_1081-RELATED"/>
    <property type="match status" value="1"/>
</dbReference>
<name>A0A290Z114_9PSEU</name>
<dbReference type="RefSeq" id="WP_096491692.1">
    <property type="nucleotide sequence ID" value="NZ_CP023445.1"/>
</dbReference>
<dbReference type="SUPFAM" id="SSF52091">
    <property type="entry name" value="SpoIIaa-like"/>
    <property type="match status" value="1"/>
</dbReference>